<evidence type="ECO:0000259" key="10">
    <source>
        <dbReference type="PROSITE" id="PS50089"/>
    </source>
</evidence>
<feature type="transmembrane region" description="Helical" evidence="9">
    <location>
        <begin position="101"/>
        <end position="120"/>
    </location>
</feature>
<proteinExistence type="predicted"/>
<dbReference type="PANTHER" id="PTHR13407:SF0">
    <property type="entry name" value="FI05221P"/>
    <property type="match status" value="1"/>
</dbReference>
<dbReference type="OrthoDB" id="8062037at2759"/>
<dbReference type="GO" id="GO:0036503">
    <property type="term" value="P:ERAD pathway"/>
    <property type="evidence" value="ECO:0007669"/>
    <property type="project" value="TreeGrafter"/>
</dbReference>
<dbReference type="GO" id="GO:0005789">
    <property type="term" value="C:endoplasmic reticulum membrane"/>
    <property type="evidence" value="ECO:0007669"/>
    <property type="project" value="TreeGrafter"/>
</dbReference>
<keyword evidence="2 9" id="KW-0812">Transmembrane</keyword>
<keyword evidence="5" id="KW-0862">Zinc</keyword>
<keyword evidence="3" id="KW-0479">Metal-binding</keyword>
<dbReference type="GO" id="GO:0000139">
    <property type="term" value="C:Golgi membrane"/>
    <property type="evidence" value="ECO:0007669"/>
    <property type="project" value="TreeGrafter"/>
</dbReference>
<dbReference type="SMART" id="SM00184">
    <property type="entry name" value="RING"/>
    <property type="match status" value="1"/>
</dbReference>
<keyword evidence="12" id="KW-1185">Reference proteome</keyword>
<comment type="subcellular location">
    <subcellularLocation>
        <location evidence="1">Membrane</location>
        <topology evidence="1">Multi-pass membrane protein</topology>
    </subcellularLocation>
</comment>
<evidence type="ECO:0000256" key="5">
    <source>
        <dbReference type="ARBA" id="ARBA00022833"/>
    </source>
</evidence>
<feature type="transmembrane region" description="Helical" evidence="9">
    <location>
        <begin position="30"/>
        <end position="48"/>
    </location>
</feature>
<evidence type="ECO:0000256" key="2">
    <source>
        <dbReference type="ARBA" id="ARBA00022692"/>
    </source>
</evidence>
<keyword evidence="7 9" id="KW-0472">Membrane</keyword>
<feature type="domain" description="RING-type" evidence="10">
    <location>
        <begin position="149"/>
        <end position="205"/>
    </location>
</feature>
<dbReference type="InterPro" id="IPR040176">
    <property type="entry name" value="RNF121/RNF175"/>
</dbReference>
<accession>A0A4P9Z512</accession>
<feature type="transmembrane region" description="Helical" evidence="9">
    <location>
        <begin position="7"/>
        <end position="24"/>
    </location>
</feature>
<name>A0A4P9Z512_9FUNG</name>
<keyword evidence="6 9" id="KW-1133">Transmembrane helix</keyword>
<feature type="transmembrane region" description="Helical" evidence="9">
    <location>
        <begin position="69"/>
        <end position="95"/>
    </location>
</feature>
<dbReference type="Gene3D" id="3.30.40.10">
    <property type="entry name" value="Zinc/RING finger domain, C3HC4 (zinc finger)"/>
    <property type="match status" value="1"/>
</dbReference>
<evidence type="ECO:0000313" key="12">
    <source>
        <dbReference type="Proteomes" id="UP000278143"/>
    </source>
</evidence>
<dbReference type="InterPro" id="IPR013083">
    <property type="entry name" value="Znf_RING/FYVE/PHD"/>
</dbReference>
<keyword evidence="4 8" id="KW-0863">Zinc-finger</keyword>
<dbReference type="PANTHER" id="PTHR13407">
    <property type="entry name" value="RNF121 PROTEIN"/>
    <property type="match status" value="1"/>
</dbReference>
<evidence type="ECO:0000256" key="9">
    <source>
        <dbReference type="SAM" id="Phobius"/>
    </source>
</evidence>
<dbReference type="InterPro" id="IPR001841">
    <property type="entry name" value="Znf_RING"/>
</dbReference>
<dbReference type="GO" id="GO:0008270">
    <property type="term" value="F:zinc ion binding"/>
    <property type="evidence" value="ECO:0007669"/>
    <property type="project" value="UniProtKB-KW"/>
</dbReference>
<reference evidence="12" key="1">
    <citation type="journal article" date="2018" name="Nat. Microbiol.">
        <title>Leveraging single-cell genomics to expand the fungal tree of life.</title>
        <authorList>
            <person name="Ahrendt S.R."/>
            <person name="Quandt C.A."/>
            <person name="Ciobanu D."/>
            <person name="Clum A."/>
            <person name="Salamov A."/>
            <person name="Andreopoulos B."/>
            <person name="Cheng J.F."/>
            <person name="Woyke T."/>
            <person name="Pelin A."/>
            <person name="Henrissat B."/>
            <person name="Reynolds N.K."/>
            <person name="Benny G.L."/>
            <person name="Smith M.E."/>
            <person name="James T.Y."/>
            <person name="Grigoriev I.V."/>
        </authorList>
    </citation>
    <scope>NUCLEOTIDE SEQUENCE [LARGE SCALE GENOMIC DNA]</scope>
    <source>
        <strain evidence="12">Benny S71-1</strain>
    </source>
</reference>
<evidence type="ECO:0000256" key="7">
    <source>
        <dbReference type="ARBA" id="ARBA00023136"/>
    </source>
</evidence>
<gene>
    <name evidence="11" type="ORF">SYNPS1DRAFT_27646</name>
</gene>
<organism evidence="11 12">
    <name type="scientific">Syncephalis pseudoplumigaleata</name>
    <dbReference type="NCBI Taxonomy" id="1712513"/>
    <lineage>
        <taxon>Eukaryota</taxon>
        <taxon>Fungi</taxon>
        <taxon>Fungi incertae sedis</taxon>
        <taxon>Zoopagomycota</taxon>
        <taxon>Zoopagomycotina</taxon>
        <taxon>Zoopagomycetes</taxon>
        <taxon>Zoopagales</taxon>
        <taxon>Piptocephalidaceae</taxon>
        <taxon>Syncephalis</taxon>
    </lineage>
</organism>
<dbReference type="PROSITE" id="PS50089">
    <property type="entry name" value="ZF_RING_2"/>
    <property type="match status" value="1"/>
</dbReference>
<sequence length="256" mass="29152">MQHFIMFVIFLGAIAGSQVVFFFWKRHHIRSFQLATVIGLCALPGYLGHLHAGQRMDLVYKWFQMLYQVTYAVGMAGYLLFMFCIIGVAQLFISIENAVGIALYLLFYGLYFGVFSRDLVELCADRMASTLGYYNKDGLPSKQLNDGVCAICGANIEAASSSDGQHEHEQQGFGRYELACGHLFHRNCIRGWCLVGKRDVCPYCKEKVDLKSFSSNPWDTQQLFYLNLLDAIRYMMVWYPIILGIVQLSYKAFGLQ</sequence>
<dbReference type="AlphaFoldDB" id="A0A4P9Z512"/>
<protein>
    <submittedName>
        <fullName evidence="11">RING finger protein</fullName>
    </submittedName>
</protein>
<dbReference type="GO" id="GO:0061630">
    <property type="term" value="F:ubiquitin protein ligase activity"/>
    <property type="evidence" value="ECO:0007669"/>
    <property type="project" value="TreeGrafter"/>
</dbReference>
<dbReference type="Pfam" id="PF00097">
    <property type="entry name" value="zf-C3HC4"/>
    <property type="match status" value="1"/>
</dbReference>
<evidence type="ECO:0000256" key="6">
    <source>
        <dbReference type="ARBA" id="ARBA00022989"/>
    </source>
</evidence>
<evidence type="ECO:0000313" key="11">
    <source>
        <dbReference type="EMBL" id="RKP26680.1"/>
    </source>
</evidence>
<feature type="transmembrane region" description="Helical" evidence="9">
    <location>
        <begin position="231"/>
        <end position="250"/>
    </location>
</feature>
<dbReference type="EMBL" id="KZ989360">
    <property type="protein sequence ID" value="RKP26680.1"/>
    <property type="molecule type" value="Genomic_DNA"/>
</dbReference>
<evidence type="ECO:0000256" key="1">
    <source>
        <dbReference type="ARBA" id="ARBA00004141"/>
    </source>
</evidence>
<evidence type="ECO:0000256" key="8">
    <source>
        <dbReference type="PROSITE-ProRule" id="PRU00175"/>
    </source>
</evidence>
<dbReference type="InterPro" id="IPR018957">
    <property type="entry name" value="Znf_C3HC4_RING-type"/>
</dbReference>
<dbReference type="SUPFAM" id="SSF57850">
    <property type="entry name" value="RING/U-box"/>
    <property type="match status" value="1"/>
</dbReference>
<evidence type="ECO:0000256" key="3">
    <source>
        <dbReference type="ARBA" id="ARBA00022723"/>
    </source>
</evidence>
<dbReference type="Proteomes" id="UP000278143">
    <property type="component" value="Unassembled WGS sequence"/>
</dbReference>
<evidence type="ECO:0000256" key="4">
    <source>
        <dbReference type="ARBA" id="ARBA00022771"/>
    </source>
</evidence>